<sequence length="129" mass="14124">MREHGIAHIVETILDAPENATAVAEMKERARQAGFKAGYNKCLSDVTPFVTSRLTDERSGFHGIDTEAAYITMVDAYNKLSIPALDDIEKCLEAEDYVDRLRMLFDPPEEDEGTGGAKDDAGTRGAKAD</sequence>
<dbReference type="Proteomes" id="UP000215914">
    <property type="component" value="Unassembled WGS sequence"/>
</dbReference>
<organism evidence="2 3">
    <name type="scientific">Helianthus annuus</name>
    <name type="common">Common sunflower</name>
    <dbReference type="NCBI Taxonomy" id="4232"/>
    <lineage>
        <taxon>Eukaryota</taxon>
        <taxon>Viridiplantae</taxon>
        <taxon>Streptophyta</taxon>
        <taxon>Embryophyta</taxon>
        <taxon>Tracheophyta</taxon>
        <taxon>Spermatophyta</taxon>
        <taxon>Magnoliopsida</taxon>
        <taxon>eudicotyledons</taxon>
        <taxon>Gunneridae</taxon>
        <taxon>Pentapetalae</taxon>
        <taxon>asterids</taxon>
        <taxon>campanulids</taxon>
        <taxon>Asterales</taxon>
        <taxon>Asteraceae</taxon>
        <taxon>Asteroideae</taxon>
        <taxon>Heliantheae alliance</taxon>
        <taxon>Heliantheae</taxon>
        <taxon>Helianthus</taxon>
    </lineage>
</organism>
<comment type="caution">
    <text evidence="2">The sequence shown here is derived from an EMBL/GenBank/DDBJ whole genome shotgun (WGS) entry which is preliminary data.</text>
</comment>
<accession>A0A9K3HX35</accession>
<evidence type="ECO:0000256" key="1">
    <source>
        <dbReference type="SAM" id="MobiDB-lite"/>
    </source>
</evidence>
<feature type="compositionally biased region" description="Basic and acidic residues" evidence="1">
    <location>
        <begin position="117"/>
        <end position="129"/>
    </location>
</feature>
<dbReference type="AlphaFoldDB" id="A0A9K3HX35"/>
<proteinExistence type="predicted"/>
<dbReference type="EMBL" id="MNCJ02000325">
    <property type="protein sequence ID" value="KAF5786062.1"/>
    <property type="molecule type" value="Genomic_DNA"/>
</dbReference>
<keyword evidence="3" id="KW-1185">Reference proteome</keyword>
<reference evidence="2" key="1">
    <citation type="journal article" date="2017" name="Nature">
        <title>The sunflower genome provides insights into oil metabolism, flowering and Asterid evolution.</title>
        <authorList>
            <person name="Badouin H."/>
            <person name="Gouzy J."/>
            <person name="Grassa C.J."/>
            <person name="Murat F."/>
            <person name="Staton S.E."/>
            <person name="Cottret L."/>
            <person name="Lelandais-Briere C."/>
            <person name="Owens G.L."/>
            <person name="Carrere S."/>
            <person name="Mayjonade B."/>
            <person name="Legrand L."/>
            <person name="Gill N."/>
            <person name="Kane N.C."/>
            <person name="Bowers J.E."/>
            <person name="Hubner S."/>
            <person name="Bellec A."/>
            <person name="Berard A."/>
            <person name="Berges H."/>
            <person name="Blanchet N."/>
            <person name="Boniface M.C."/>
            <person name="Brunel D."/>
            <person name="Catrice O."/>
            <person name="Chaidir N."/>
            <person name="Claudel C."/>
            <person name="Donnadieu C."/>
            <person name="Faraut T."/>
            <person name="Fievet G."/>
            <person name="Helmstetter N."/>
            <person name="King M."/>
            <person name="Knapp S.J."/>
            <person name="Lai Z."/>
            <person name="Le Paslier M.C."/>
            <person name="Lippi Y."/>
            <person name="Lorenzon L."/>
            <person name="Mandel J.R."/>
            <person name="Marage G."/>
            <person name="Marchand G."/>
            <person name="Marquand E."/>
            <person name="Bret-Mestries E."/>
            <person name="Morien E."/>
            <person name="Nambeesan S."/>
            <person name="Nguyen T."/>
            <person name="Pegot-Espagnet P."/>
            <person name="Pouilly N."/>
            <person name="Raftis F."/>
            <person name="Sallet E."/>
            <person name="Schiex T."/>
            <person name="Thomas J."/>
            <person name="Vandecasteele C."/>
            <person name="Vares D."/>
            <person name="Vear F."/>
            <person name="Vautrin S."/>
            <person name="Crespi M."/>
            <person name="Mangin B."/>
            <person name="Burke J.M."/>
            <person name="Salse J."/>
            <person name="Munos S."/>
            <person name="Vincourt P."/>
            <person name="Rieseberg L.H."/>
            <person name="Langlade N.B."/>
        </authorList>
    </citation>
    <scope>NUCLEOTIDE SEQUENCE</scope>
    <source>
        <tissue evidence="2">Leaves</tissue>
    </source>
</reference>
<protein>
    <submittedName>
        <fullName evidence="2">Uncharacterized protein</fullName>
    </submittedName>
</protein>
<gene>
    <name evidence="2" type="ORF">HanXRQr2_Chr10g0436171</name>
</gene>
<feature type="region of interest" description="Disordered" evidence="1">
    <location>
        <begin position="105"/>
        <end position="129"/>
    </location>
</feature>
<dbReference type="Gramene" id="mRNA:HanXRQr2_Chr10g0436171">
    <property type="protein sequence ID" value="mRNA:HanXRQr2_Chr10g0436171"/>
    <property type="gene ID" value="HanXRQr2_Chr10g0436171"/>
</dbReference>
<name>A0A9K3HX35_HELAN</name>
<evidence type="ECO:0000313" key="3">
    <source>
        <dbReference type="Proteomes" id="UP000215914"/>
    </source>
</evidence>
<evidence type="ECO:0000313" key="2">
    <source>
        <dbReference type="EMBL" id="KAF5786062.1"/>
    </source>
</evidence>
<reference evidence="2" key="2">
    <citation type="submission" date="2020-06" db="EMBL/GenBank/DDBJ databases">
        <title>Helianthus annuus Genome sequencing and assembly Release 2.</title>
        <authorList>
            <person name="Gouzy J."/>
            <person name="Langlade N."/>
            <person name="Munos S."/>
        </authorList>
    </citation>
    <scope>NUCLEOTIDE SEQUENCE</scope>
    <source>
        <tissue evidence="2">Leaves</tissue>
    </source>
</reference>